<gene>
    <name evidence="2" type="ORF">SDC9_44867</name>
</gene>
<reference evidence="2" key="1">
    <citation type="submission" date="2019-08" db="EMBL/GenBank/DDBJ databases">
        <authorList>
            <person name="Kucharzyk K."/>
            <person name="Murdoch R.W."/>
            <person name="Higgins S."/>
            <person name="Loffler F."/>
        </authorList>
    </citation>
    <scope>NUCLEOTIDE SEQUENCE</scope>
</reference>
<proteinExistence type="predicted"/>
<sequence>MHAIMAKGAPHEDQGLCHLPGEVRVSKDPCASPEGGAEGEQETDIPAVQA</sequence>
<name>A0A644W5D3_9ZZZZ</name>
<accession>A0A644W5D3</accession>
<organism evidence="2">
    <name type="scientific">bioreactor metagenome</name>
    <dbReference type="NCBI Taxonomy" id="1076179"/>
    <lineage>
        <taxon>unclassified sequences</taxon>
        <taxon>metagenomes</taxon>
        <taxon>ecological metagenomes</taxon>
    </lineage>
</organism>
<dbReference type="EMBL" id="VSSQ01000621">
    <property type="protein sequence ID" value="MPL98660.1"/>
    <property type="molecule type" value="Genomic_DNA"/>
</dbReference>
<comment type="caution">
    <text evidence="2">The sequence shown here is derived from an EMBL/GenBank/DDBJ whole genome shotgun (WGS) entry which is preliminary data.</text>
</comment>
<protein>
    <submittedName>
        <fullName evidence="2">Uncharacterized protein</fullName>
    </submittedName>
</protein>
<evidence type="ECO:0000313" key="2">
    <source>
        <dbReference type="EMBL" id="MPL98660.1"/>
    </source>
</evidence>
<feature type="region of interest" description="Disordered" evidence="1">
    <location>
        <begin position="1"/>
        <end position="50"/>
    </location>
</feature>
<evidence type="ECO:0000256" key="1">
    <source>
        <dbReference type="SAM" id="MobiDB-lite"/>
    </source>
</evidence>
<dbReference type="AlphaFoldDB" id="A0A644W5D3"/>